<keyword evidence="8" id="KW-0963">Cytoplasm</keyword>
<feature type="region of interest" description="G5" evidence="9">
    <location>
        <begin position="155"/>
        <end position="157"/>
    </location>
</feature>
<dbReference type="SUPFAM" id="SSF54814">
    <property type="entry name" value="Prokaryotic type KH domain (KH-domain type II)"/>
    <property type="match status" value="1"/>
</dbReference>
<dbReference type="AlphaFoldDB" id="A0AAE3ISP3"/>
<feature type="binding site" evidence="8">
    <location>
        <begin position="17"/>
        <end position="24"/>
    </location>
    <ligand>
        <name>GTP</name>
        <dbReference type="ChEBI" id="CHEBI:37565"/>
    </ligand>
</feature>
<comment type="subunit">
    <text evidence="8">Monomer.</text>
</comment>
<dbReference type="CDD" id="cd22534">
    <property type="entry name" value="KH-II_Era"/>
    <property type="match status" value="1"/>
</dbReference>
<feature type="binding site" evidence="8">
    <location>
        <begin position="126"/>
        <end position="129"/>
    </location>
    <ligand>
        <name>GTP</name>
        <dbReference type="ChEBI" id="CHEBI:37565"/>
    </ligand>
</feature>
<feature type="region of interest" description="G2" evidence="9">
    <location>
        <begin position="43"/>
        <end position="47"/>
    </location>
</feature>
<dbReference type="InterPro" id="IPR015946">
    <property type="entry name" value="KH_dom-like_a/b"/>
</dbReference>
<dbReference type="GO" id="GO:0070181">
    <property type="term" value="F:small ribosomal subunit rRNA binding"/>
    <property type="evidence" value="ECO:0007669"/>
    <property type="project" value="UniProtKB-UniRule"/>
</dbReference>
<reference evidence="13" key="1">
    <citation type="submission" date="2022-10" db="EMBL/GenBank/DDBJ databases">
        <title>Description of Fervidibacillus gen. nov. in the family Fervidibacillaceae fam. nov. with two species, Fervidibacillus albus sp. nov., and Fervidibacillus halotolerans sp. nov., isolated from tidal flat sediments.</title>
        <authorList>
            <person name="Kwon K.K."/>
            <person name="Yang S.-H."/>
        </authorList>
    </citation>
    <scope>NUCLEOTIDE SEQUENCE</scope>
    <source>
        <strain evidence="13">JCM 19140</strain>
    </source>
</reference>
<feature type="region of interest" description="G4" evidence="9">
    <location>
        <begin position="126"/>
        <end position="129"/>
    </location>
</feature>
<evidence type="ECO:0000256" key="4">
    <source>
        <dbReference type="ARBA" id="ARBA00022741"/>
    </source>
</evidence>
<dbReference type="GO" id="GO:0005829">
    <property type="term" value="C:cytosol"/>
    <property type="evidence" value="ECO:0007669"/>
    <property type="project" value="TreeGrafter"/>
</dbReference>
<dbReference type="NCBIfam" id="TIGR00436">
    <property type="entry name" value="era"/>
    <property type="match status" value="1"/>
</dbReference>
<dbReference type="FunFam" id="3.40.50.300:FF:000094">
    <property type="entry name" value="GTPase Era"/>
    <property type="match status" value="1"/>
</dbReference>
<evidence type="ECO:0000313" key="14">
    <source>
        <dbReference type="Proteomes" id="UP001209318"/>
    </source>
</evidence>
<dbReference type="InterPro" id="IPR009019">
    <property type="entry name" value="KH_sf_prok-type"/>
</dbReference>
<comment type="subcellular location">
    <subcellularLocation>
        <location evidence="8">Cytoplasm</location>
    </subcellularLocation>
    <subcellularLocation>
        <location evidence="8">Cell membrane</location>
        <topology evidence="8">Peripheral membrane protein</topology>
    </subcellularLocation>
</comment>
<keyword evidence="3 8" id="KW-0690">Ribosome biogenesis</keyword>
<dbReference type="InterPro" id="IPR005225">
    <property type="entry name" value="Small_GTP-bd"/>
</dbReference>
<dbReference type="GO" id="GO:0005525">
    <property type="term" value="F:GTP binding"/>
    <property type="evidence" value="ECO:0007669"/>
    <property type="project" value="UniProtKB-UniRule"/>
</dbReference>
<dbReference type="NCBIfam" id="NF000908">
    <property type="entry name" value="PRK00089.1"/>
    <property type="match status" value="1"/>
</dbReference>
<comment type="function">
    <text evidence="8">An essential GTPase that binds both GDP and GTP, with rapid nucleotide exchange. Plays a role in 16S rRNA processing and 30S ribosomal subunit biogenesis and possibly also in cell cycle regulation and energy metabolism.</text>
</comment>
<keyword evidence="5 8" id="KW-0694">RNA-binding</keyword>
<organism evidence="13 14">
    <name type="scientific">Perspicuibacillus lycopersici</name>
    <dbReference type="NCBI Taxonomy" id="1325689"/>
    <lineage>
        <taxon>Bacteria</taxon>
        <taxon>Bacillati</taxon>
        <taxon>Bacillota</taxon>
        <taxon>Bacilli</taxon>
        <taxon>Bacillales</taxon>
        <taxon>Bacillaceae</taxon>
        <taxon>Perspicuibacillus</taxon>
    </lineage>
</organism>
<keyword evidence="8" id="KW-1003">Cell membrane</keyword>
<evidence type="ECO:0000259" key="11">
    <source>
        <dbReference type="PROSITE" id="PS50823"/>
    </source>
</evidence>
<dbReference type="Gene3D" id="3.30.300.20">
    <property type="match status" value="1"/>
</dbReference>
<dbReference type="InterPro" id="IPR004044">
    <property type="entry name" value="KH_dom_type_2"/>
</dbReference>
<evidence type="ECO:0000256" key="10">
    <source>
        <dbReference type="RuleBase" id="RU003761"/>
    </source>
</evidence>
<sequence length="304" mass="34748">MNNMEKEFKSGFITIIGRPNVGKSTFLNQVVGQKIAIMSDKAQTTRNTIQGVITTDEAQMIFIDTPGIHKPKHRLGDFMMKVATNTLHEVDLILFMVNATESFGRGEEFILEKLKGVKTPVFLIINKIDLVHPDELFTIISQYKDKFSFAEIVPISALQGNNVEHLLQVIKDYLPVGPQFYPSDQVTDHPERFIIAELIREKVLQLTHEEIPHSIAVIIEKIEKPSENEKLNVMAAIVVERSSQKGIIIGKQGSMLKEIGKRARRDIENLLGSKVYLELWVKVQKDWRNKAIFLKEFGYRDDEY</sequence>
<comment type="caution">
    <text evidence="13">The sequence shown here is derived from an EMBL/GenBank/DDBJ whole genome shotgun (WGS) entry which is preliminary data.</text>
</comment>
<evidence type="ECO:0000256" key="2">
    <source>
        <dbReference type="ARBA" id="ARBA00020484"/>
    </source>
</evidence>
<feature type="binding site" evidence="8">
    <location>
        <begin position="64"/>
        <end position="68"/>
    </location>
    <ligand>
        <name>GTP</name>
        <dbReference type="ChEBI" id="CHEBI:37565"/>
    </ligand>
</feature>
<keyword evidence="8" id="KW-0699">rRNA-binding</keyword>
<accession>A0AAE3ISP3</accession>
<evidence type="ECO:0000256" key="7">
    <source>
        <dbReference type="ARBA" id="ARBA00023136"/>
    </source>
</evidence>
<dbReference type="InterPro" id="IPR006073">
    <property type="entry name" value="GTP-bd"/>
</dbReference>
<evidence type="ECO:0000256" key="8">
    <source>
        <dbReference type="HAMAP-Rule" id="MF_00367"/>
    </source>
</evidence>
<dbReference type="InterPro" id="IPR005662">
    <property type="entry name" value="GTPase_Era-like"/>
</dbReference>
<keyword evidence="14" id="KW-1185">Reference proteome</keyword>
<dbReference type="Gene3D" id="3.40.50.300">
    <property type="entry name" value="P-loop containing nucleotide triphosphate hydrolases"/>
    <property type="match status" value="1"/>
</dbReference>
<protein>
    <recommendedName>
        <fullName evidence="2 8">GTPase Era</fullName>
    </recommendedName>
</protein>
<dbReference type="CDD" id="cd04163">
    <property type="entry name" value="Era"/>
    <property type="match status" value="1"/>
</dbReference>
<evidence type="ECO:0000256" key="3">
    <source>
        <dbReference type="ARBA" id="ARBA00022517"/>
    </source>
</evidence>
<keyword evidence="7 8" id="KW-0472">Membrane</keyword>
<evidence type="ECO:0000256" key="9">
    <source>
        <dbReference type="PROSITE-ProRule" id="PRU01050"/>
    </source>
</evidence>
<evidence type="ECO:0000313" key="13">
    <source>
        <dbReference type="EMBL" id="MCU9613913.1"/>
    </source>
</evidence>
<dbReference type="Pfam" id="PF01926">
    <property type="entry name" value="MMR_HSR1"/>
    <property type="match status" value="1"/>
</dbReference>
<dbReference type="FunFam" id="3.30.300.20:FF:000003">
    <property type="entry name" value="GTPase Era"/>
    <property type="match status" value="1"/>
</dbReference>
<gene>
    <name evidence="8 13" type="primary">era</name>
    <name evidence="13" type="ORF">OEV98_10105</name>
</gene>
<keyword evidence="6 8" id="KW-0342">GTP-binding</keyword>
<feature type="region of interest" description="G1" evidence="9">
    <location>
        <begin position="17"/>
        <end position="24"/>
    </location>
</feature>
<dbReference type="PANTHER" id="PTHR42698:SF1">
    <property type="entry name" value="GTPASE ERA, MITOCHONDRIAL"/>
    <property type="match status" value="1"/>
</dbReference>
<dbReference type="GO" id="GO:0005886">
    <property type="term" value="C:plasma membrane"/>
    <property type="evidence" value="ECO:0007669"/>
    <property type="project" value="UniProtKB-SubCell"/>
</dbReference>
<feature type="domain" description="Era-type G" evidence="12">
    <location>
        <begin position="9"/>
        <end position="176"/>
    </location>
</feature>
<dbReference type="GO" id="GO:0000028">
    <property type="term" value="P:ribosomal small subunit assembly"/>
    <property type="evidence" value="ECO:0007669"/>
    <property type="project" value="TreeGrafter"/>
</dbReference>
<name>A0AAE3ISP3_9BACI</name>
<keyword evidence="4 8" id="KW-0547">Nucleotide-binding</keyword>
<dbReference type="EMBL" id="JAOUSF010000003">
    <property type="protein sequence ID" value="MCU9613913.1"/>
    <property type="molecule type" value="Genomic_DNA"/>
</dbReference>
<evidence type="ECO:0000256" key="5">
    <source>
        <dbReference type="ARBA" id="ARBA00022884"/>
    </source>
</evidence>
<dbReference type="NCBIfam" id="TIGR00231">
    <property type="entry name" value="small_GTP"/>
    <property type="match status" value="1"/>
</dbReference>
<dbReference type="PROSITE" id="PS51713">
    <property type="entry name" value="G_ERA"/>
    <property type="match status" value="1"/>
</dbReference>
<dbReference type="GO" id="GO:0003924">
    <property type="term" value="F:GTPase activity"/>
    <property type="evidence" value="ECO:0007669"/>
    <property type="project" value="UniProtKB-UniRule"/>
</dbReference>
<evidence type="ECO:0000256" key="1">
    <source>
        <dbReference type="ARBA" id="ARBA00007921"/>
    </source>
</evidence>
<dbReference type="PANTHER" id="PTHR42698">
    <property type="entry name" value="GTPASE ERA"/>
    <property type="match status" value="1"/>
</dbReference>
<evidence type="ECO:0000256" key="6">
    <source>
        <dbReference type="ARBA" id="ARBA00023134"/>
    </source>
</evidence>
<proteinExistence type="inferred from homology"/>
<dbReference type="Pfam" id="PF07650">
    <property type="entry name" value="KH_2"/>
    <property type="match status" value="1"/>
</dbReference>
<evidence type="ECO:0000259" key="12">
    <source>
        <dbReference type="PROSITE" id="PS51713"/>
    </source>
</evidence>
<dbReference type="GO" id="GO:0043024">
    <property type="term" value="F:ribosomal small subunit binding"/>
    <property type="evidence" value="ECO:0007669"/>
    <property type="project" value="TreeGrafter"/>
</dbReference>
<dbReference type="RefSeq" id="WP_263073149.1">
    <property type="nucleotide sequence ID" value="NZ_JAOUSF010000003.1"/>
</dbReference>
<dbReference type="PROSITE" id="PS50823">
    <property type="entry name" value="KH_TYPE_2"/>
    <property type="match status" value="1"/>
</dbReference>
<dbReference type="InterPro" id="IPR030388">
    <property type="entry name" value="G_ERA_dom"/>
</dbReference>
<comment type="similarity">
    <text evidence="1 8 9 10">Belongs to the TRAFAC class TrmE-Era-EngA-EngB-Septin-like GTPase superfamily. Era GTPase family.</text>
</comment>
<dbReference type="HAMAP" id="MF_00367">
    <property type="entry name" value="GTPase_Era"/>
    <property type="match status" value="1"/>
</dbReference>
<dbReference type="InterPro" id="IPR027417">
    <property type="entry name" value="P-loop_NTPase"/>
</dbReference>
<dbReference type="Proteomes" id="UP001209318">
    <property type="component" value="Unassembled WGS sequence"/>
</dbReference>
<feature type="domain" description="KH type-2" evidence="11">
    <location>
        <begin position="199"/>
        <end position="285"/>
    </location>
</feature>
<feature type="region of interest" description="G3" evidence="9">
    <location>
        <begin position="64"/>
        <end position="67"/>
    </location>
</feature>
<dbReference type="SUPFAM" id="SSF52540">
    <property type="entry name" value="P-loop containing nucleoside triphosphate hydrolases"/>
    <property type="match status" value="1"/>
</dbReference>